<dbReference type="GO" id="GO:0006310">
    <property type="term" value="P:DNA recombination"/>
    <property type="evidence" value="ECO:0007669"/>
    <property type="project" value="InterPro"/>
</dbReference>
<gene>
    <name evidence="1" type="ORF">DCC88_07730</name>
</gene>
<proteinExistence type="predicted"/>
<dbReference type="Pfam" id="PF04381">
    <property type="entry name" value="RdgC"/>
    <property type="match status" value="1"/>
</dbReference>
<reference evidence="1" key="1">
    <citation type="submission" date="2018-04" db="EMBL/GenBank/DDBJ databases">
        <title>Draft genome sequence of the Candidatus Spirobacillus cienkowskii, a pathogen of freshwater Daphnia species, reconstructed from hemolymph metagenomic reads.</title>
        <authorList>
            <person name="Bresciani L."/>
            <person name="Lemos L.N."/>
            <person name="Wale N."/>
            <person name="Lin J.Y."/>
            <person name="Fernandes G.R."/>
            <person name="Duffy M.A."/>
            <person name="Rodrigues J.M."/>
        </authorList>
    </citation>
    <scope>NUCLEOTIDE SEQUENCE [LARGE SCALE GENOMIC DNA]</scope>
    <source>
        <strain evidence="1">Binning01</strain>
    </source>
</reference>
<keyword evidence="2" id="KW-1185">Reference proteome</keyword>
<dbReference type="EMBL" id="QOVW01000071">
    <property type="protein sequence ID" value="RDB35930.1"/>
    <property type="molecule type" value="Genomic_DNA"/>
</dbReference>
<dbReference type="AlphaFoldDB" id="A0A369KRB7"/>
<evidence type="ECO:0000313" key="2">
    <source>
        <dbReference type="Proteomes" id="UP000253934"/>
    </source>
</evidence>
<evidence type="ECO:0000313" key="1">
    <source>
        <dbReference type="EMBL" id="RDB35930.1"/>
    </source>
</evidence>
<name>A0A369KRB7_9BACT</name>
<dbReference type="Proteomes" id="UP000253934">
    <property type="component" value="Unassembled WGS sequence"/>
</dbReference>
<sequence length="232" mass="26269">MSIAAGTFAIKRFQILKPSKDVNIQWILQKLQKVFISPLVLDDARESATGFCHPFSGEPNFENPHALIYDQAFVFGMRMDKKKIPATYLKLQLRAAFEALANDKVDANGVNRKIGKKMKETIRDRIMEELLKNTLPSVKLVEVIWFLNSNCIWLTSTSQAVVEEFEKLFTEAFELPLIVLNSGTASLDFESLLLNLPCDLEVFQNISPISLTGTAKRKNKQEFALHENASIF</sequence>
<accession>A0A369KRB7</accession>
<protein>
    <submittedName>
        <fullName evidence="1">Uncharacterized protein</fullName>
    </submittedName>
</protein>
<organism evidence="1 2">
    <name type="scientific">Spirobacillus cienkowskii</name>
    <dbReference type="NCBI Taxonomy" id="495820"/>
    <lineage>
        <taxon>Bacteria</taxon>
        <taxon>Pseudomonadati</taxon>
        <taxon>Bdellovibrionota</taxon>
        <taxon>Oligoflexia</taxon>
        <taxon>Silvanigrellales</taxon>
        <taxon>Spirobacillus</taxon>
    </lineage>
</organism>
<dbReference type="InterPro" id="IPR007476">
    <property type="entry name" value="RdgC"/>
</dbReference>
<comment type="caution">
    <text evidence="1">The sequence shown here is derived from an EMBL/GenBank/DDBJ whole genome shotgun (WGS) entry which is preliminary data.</text>
</comment>